<feature type="transmembrane region" description="Helical" evidence="1">
    <location>
        <begin position="21"/>
        <end position="40"/>
    </location>
</feature>
<organism evidence="2 3">
    <name type="scientific">Thermotalea metallivorans</name>
    <dbReference type="NCBI Taxonomy" id="520762"/>
    <lineage>
        <taxon>Bacteria</taxon>
        <taxon>Bacillati</taxon>
        <taxon>Bacillota</taxon>
        <taxon>Clostridia</taxon>
        <taxon>Peptostreptococcales</taxon>
        <taxon>Thermotaleaceae</taxon>
        <taxon>Thermotalea</taxon>
    </lineage>
</organism>
<dbReference type="EMBL" id="LOEE01000014">
    <property type="protein sequence ID" value="KXG77468.1"/>
    <property type="molecule type" value="Genomic_DNA"/>
</dbReference>
<evidence type="ECO:0000313" key="3">
    <source>
        <dbReference type="Proteomes" id="UP000070456"/>
    </source>
</evidence>
<protein>
    <submittedName>
        <fullName evidence="2">Uncharacterized protein</fullName>
    </submittedName>
</protein>
<evidence type="ECO:0000313" key="2">
    <source>
        <dbReference type="EMBL" id="KXG77468.1"/>
    </source>
</evidence>
<dbReference type="Proteomes" id="UP000070456">
    <property type="component" value="Unassembled WGS sequence"/>
</dbReference>
<dbReference type="RefSeq" id="WP_068554682.1">
    <property type="nucleotide sequence ID" value="NZ_LOEE01000014.1"/>
</dbReference>
<feature type="transmembrane region" description="Helical" evidence="1">
    <location>
        <begin position="70"/>
        <end position="88"/>
    </location>
</feature>
<keyword evidence="1" id="KW-1133">Transmembrane helix</keyword>
<dbReference type="AlphaFoldDB" id="A0A140LA93"/>
<reference evidence="2 3" key="1">
    <citation type="submission" date="2015-12" db="EMBL/GenBank/DDBJ databases">
        <title>Draft genome sequence of the thermoanaerobe Thermotalea metallivorans, an isolate from the runoff channel of the Great Artesian Basin, Australia.</title>
        <authorList>
            <person name="Patel B.K."/>
        </authorList>
    </citation>
    <scope>NUCLEOTIDE SEQUENCE [LARGE SCALE GENOMIC DNA]</scope>
    <source>
        <strain evidence="2 3">B2-1</strain>
    </source>
</reference>
<keyword evidence="1" id="KW-0812">Transmembrane</keyword>
<keyword evidence="1" id="KW-0472">Membrane</keyword>
<proteinExistence type="predicted"/>
<gene>
    <name evidence="2" type="ORF">AN619_04530</name>
</gene>
<evidence type="ECO:0000256" key="1">
    <source>
        <dbReference type="SAM" id="Phobius"/>
    </source>
</evidence>
<feature type="transmembrane region" description="Helical" evidence="1">
    <location>
        <begin position="100"/>
        <end position="120"/>
    </location>
</feature>
<dbReference type="OrthoDB" id="6119503at2"/>
<keyword evidence="3" id="KW-1185">Reference proteome</keyword>
<sequence>MSYKENEYYDRRKGPDIWVKLVRWLGFIAWGIMFFIITITDRAKPQAETFFERLFKVQIRQTWDFGLIRYAFYLMITLCILCVIGLIINSRRHRRKTDRYNFSLILMMGLGIIGIIMYLVNF</sequence>
<accession>A0A140LA93</accession>
<comment type="caution">
    <text evidence="2">The sequence shown here is derived from an EMBL/GenBank/DDBJ whole genome shotgun (WGS) entry which is preliminary data.</text>
</comment>
<name>A0A140LA93_9FIRM</name>